<dbReference type="EMBL" id="CAADEY010000010">
    <property type="protein sequence ID" value="VFJ45048.1"/>
    <property type="molecule type" value="Genomic_DNA"/>
</dbReference>
<dbReference type="Pfam" id="PF00534">
    <property type="entry name" value="Glycos_transf_1"/>
    <property type="match status" value="1"/>
</dbReference>
<proteinExistence type="predicted"/>
<dbReference type="GO" id="GO:0016757">
    <property type="term" value="F:glycosyltransferase activity"/>
    <property type="evidence" value="ECO:0007669"/>
    <property type="project" value="InterPro"/>
</dbReference>
<sequence length="421" mass="47773">MHSTMKPIKRIAFLNPHSDPLGRIGEPDCGGQCIVEEKLMHWLTQIDPDVRVESYTRHHSGKPREEKIGERATVHRIPCGGEGFIRKEDLYEYLPEFKGNTLKLWEENGYHYDILHGHYADGGAVAHMLSKQLNIPYVFTAHSLGKVKQKDLPDEEKFRYSVRIPWEQKVIVHAHRIIALNEIEKDDYYQDLYGADAAKIQVIPNGIDLAQFPFAAAAQKTRDAKERVVFTTGRLDHRKGFSLLARTLEQVASELEKHRLRVRYRFPKGGENLNAEEQAVLDAIRDTVPADYRDRLDLFARLSFPQLVRAYQEADVFVCASPYEPFGLVILEAMAAGTPVIATRHGGPANIIEDGVDGYLVDPNDTSDFADKLIRLLTDDDARRAMGKEARQTVKARYSWESVAGTTLDLYRKTMEGTATR</sequence>
<dbReference type="InterPro" id="IPR050194">
    <property type="entry name" value="Glycosyltransferase_grp1"/>
</dbReference>
<keyword evidence="3" id="KW-0808">Transferase</keyword>
<evidence type="ECO:0000313" key="3">
    <source>
        <dbReference type="EMBL" id="VFJ45048.1"/>
    </source>
</evidence>
<feature type="domain" description="Glycosyltransferase subfamily 4-like N-terminal" evidence="2">
    <location>
        <begin position="50"/>
        <end position="210"/>
    </location>
</feature>
<dbReference type="Gene3D" id="3.40.50.2000">
    <property type="entry name" value="Glycogen Phosphorylase B"/>
    <property type="match status" value="2"/>
</dbReference>
<reference evidence="3" key="1">
    <citation type="submission" date="2019-02" db="EMBL/GenBank/DDBJ databases">
        <authorList>
            <person name="Gruber-Vodicka R. H."/>
            <person name="Seah K. B. B."/>
        </authorList>
    </citation>
    <scope>NUCLEOTIDE SEQUENCE</scope>
    <source>
        <strain evidence="3">BECK_DK161</strain>
    </source>
</reference>
<evidence type="ECO:0000259" key="2">
    <source>
        <dbReference type="Pfam" id="PF13439"/>
    </source>
</evidence>
<feature type="domain" description="Glycosyl transferase family 1" evidence="1">
    <location>
        <begin position="219"/>
        <end position="392"/>
    </location>
</feature>
<gene>
    <name evidence="3" type="ORF">BECKDK2373C_GA0170839_10103</name>
</gene>
<evidence type="ECO:0000259" key="1">
    <source>
        <dbReference type="Pfam" id="PF00534"/>
    </source>
</evidence>
<dbReference type="InterPro" id="IPR001296">
    <property type="entry name" value="Glyco_trans_1"/>
</dbReference>
<dbReference type="PANTHER" id="PTHR45947:SF3">
    <property type="entry name" value="SULFOQUINOVOSYL TRANSFERASE SQD2"/>
    <property type="match status" value="1"/>
</dbReference>
<protein>
    <submittedName>
        <fullName evidence="3">D-inositol-3-phosphate glycosyltransferase</fullName>
    </submittedName>
</protein>
<accession>A0A450S0H8</accession>
<dbReference type="Pfam" id="PF13439">
    <property type="entry name" value="Glyco_transf_4"/>
    <property type="match status" value="1"/>
</dbReference>
<dbReference type="InterPro" id="IPR028098">
    <property type="entry name" value="Glyco_trans_4-like_N"/>
</dbReference>
<dbReference type="SUPFAM" id="SSF53756">
    <property type="entry name" value="UDP-Glycosyltransferase/glycogen phosphorylase"/>
    <property type="match status" value="1"/>
</dbReference>
<name>A0A450S0H8_9GAMM</name>
<dbReference type="AlphaFoldDB" id="A0A450S0H8"/>
<dbReference type="PANTHER" id="PTHR45947">
    <property type="entry name" value="SULFOQUINOVOSYL TRANSFERASE SQD2"/>
    <property type="match status" value="1"/>
</dbReference>
<organism evidence="3">
    <name type="scientific">Candidatus Kentrum sp. DK</name>
    <dbReference type="NCBI Taxonomy" id="2126562"/>
    <lineage>
        <taxon>Bacteria</taxon>
        <taxon>Pseudomonadati</taxon>
        <taxon>Pseudomonadota</taxon>
        <taxon>Gammaproteobacteria</taxon>
        <taxon>Candidatus Kentrum</taxon>
    </lineage>
</organism>